<gene>
    <name evidence="8" type="ORF">SAMN06265784_12321</name>
</gene>
<dbReference type="STRING" id="1515439.SAMN06265784_12321"/>
<dbReference type="GO" id="GO:0005886">
    <property type="term" value="C:plasma membrane"/>
    <property type="evidence" value="ECO:0007669"/>
    <property type="project" value="UniProtKB-SubCell"/>
</dbReference>
<accession>A0A1X7M5T6</accession>
<keyword evidence="4" id="KW-0812">Transmembrane</keyword>
<reference evidence="9" key="1">
    <citation type="submission" date="2017-04" db="EMBL/GenBank/DDBJ databases">
        <authorList>
            <person name="Varghese N."/>
            <person name="Submissions S."/>
        </authorList>
    </citation>
    <scope>NUCLEOTIDE SEQUENCE [LARGE SCALE GENOMIC DNA]</scope>
    <source>
        <strain evidence="9">LMG 29540</strain>
    </source>
</reference>
<keyword evidence="9" id="KW-1185">Reference proteome</keyword>
<dbReference type="Gene3D" id="3.40.50.300">
    <property type="entry name" value="P-loop containing nucleotide triphosphate hydrolases"/>
    <property type="match status" value="1"/>
</dbReference>
<dbReference type="AlphaFoldDB" id="A0A1X7M5T6"/>
<dbReference type="Pfam" id="PF02534">
    <property type="entry name" value="T4SS-DNA_transf"/>
    <property type="match status" value="1"/>
</dbReference>
<evidence type="ECO:0000256" key="7">
    <source>
        <dbReference type="SAM" id="MobiDB-lite"/>
    </source>
</evidence>
<keyword evidence="6" id="KW-0472">Membrane</keyword>
<dbReference type="CDD" id="cd01127">
    <property type="entry name" value="TrwB_TraG_TraD_VirD4"/>
    <property type="match status" value="1"/>
</dbReference>
<dbReference type="InterPro" id="IPR027417">
    <property type="entry name" value="P-loop_NTPase"/>
</dbReference>
<evidence type="ECO:0000256" key="4">
    <source>
        <dbReference type="ARBA" id="ARBA00022692"/>
    </source>
</evidence>
<organism evidence="8 9">
    <name type="scientific">Paraburkholderia susongensis</name>
    <dbReference type="NCBI Taxonomy" id="1515439"/>
    <lineage>
        <taxon>Bacteria</taxon>
        <taxon>Pseudomonadati</taxon>
        <taxon>Pseudomonadota</taxon>
        <taxon>Betaproteobacteria</taxon>
        <taxon>Burkholderiales</taxon>
        <taxon>Burkholderiaceae</taxon>
        <taxon>Paraburkholderia</taxon>
    </lineage>
</organism>
<sequence>MSAKKFPGILVGRHSKLGYLTYRGQQFVALAAPTRSGKGVGIVIPNLLTYPDSVVVLDLKLENFKYTSLFRQKNGQDVFLFAPFSEEGRTHRWNVFDAVKKRPARFHVSEVRSIGQTFWSSRVDAKTKFWNDLARNLFVGLALYLLQTPELPCTLGEILRQSSGKGKPVKEHIKKILETRSKPDGNLPALSLQCRDALQRFMNQSDNVIGNILSTFTAPLQIFDDPVVDAATSASDFDFDNVRKKRTSIYFGVQPDKLEDAPELINLFFSQLIKLNLREQAADNPDLKYQCLLVLDEFAAIGRVGIIAAGSAFIASYNLRLLTIFQSISQLEDDVLYGKHGTRSLLTNHGMQILYPPREQDDAEAYERTLGYFTMVSKSKGRSRGGRSSTRTDNESDQKRALMMAQELKELPKSQEIITLENCKPILCEKAFFYSDPLFIDRLKSVSPSLKALGERIPNQVQLEDAALVRGELSIEVPEVDIEAFFNASSGLAAPGTASVATDIRSVQEGEMDFLQAADITNQDEIVQALCQLMPSFNEVMAIVNIKEAVEA</sequence>
<dbReference type="EMBL" id="FXAT01000023">
    <property type="protein sequence ID" value="SMG61556.1"/>
    <property type="molecule type" value="Genomic_DNA"/>
</dbReference>
<evidence type="ECO:0000313" key="9">
    <source>
        <dbReference type="Proteomes" id="UP000193228"/>
    </source>
</evidence>
<keyword evidence="5" id="KW-1133">Transmembrane helix</keyword>
<name>A0A1X7M5T6_9BURK</name>
<keyword evidence="3" id="KW-1003">Cell membrane</keyword>
<evidence type="ECO:0000256" key="2">
    <source>
        <dbReference type="ARBA" id="ARBA00008806"/>
    </source>
</evidence>
<dbReference type="InterPro" id="IPR051539">
    <property type="entry name" value="T4SS-coupling_protein"/>
</dbReference>
<feature type="region of interest" description="Disordered" evidence="7">
    <location>
        <begin position="378"/>
        <end position="398"/>
    </location>
</feature>
<protein>
    <submittedName>
        <fullName evidence="8">Type IV secretion system protein VirD4</fullName>
    </submittedName>
</protein>
<dbReference type="InterPro" id="IPR003688">
    <property type="entry name" value="TraG/VirD4"/>
</dbReference>
<dbReference type="Proteomes" id="UP000193228">
    <property type="component" value="Unassembled WGS sequence"/>
</dbReference>
<evidence type="ECO:0000313" key="8">
    <source>
        <dbReference type="EMBL" id="SMG61556.1"/>
    </source>
</evidence>
<evidence type="ECO:0000256" key="6">
    <source>
        <dbReference type="ARBA" id="ARBA00023136"/>
    </source>
</evidence>
<comment type="subcellular location">
    <subcellularLocation>
        <location evidence="1">Cell membrane</location>
        <topology evidence="1">Multi-pass membrane protein</topology>
    </subcellularLocation>
</comment>
<dbReference type="RefSeq" id="WP_085489943.1">
    <property type="nucleotide sequence ID" value="NZ_FXAT01000023.1"/>
</dbReference>
<dbReference type="SUPFAM" id="SSF52540">
    <property type="entry name" value="P-loop containing nucleoside triphosphate hydrolases"/>
    <property type="match status" value="1"/>
</dbReference>
<comment type="similarity">
    <text evidence="2">Belongs to the VirD4/TraG family.</text>
</comment>
<evidence type="ECO:0000256" key="5">
    <source>
        <dbReference type="ARBA" id="ARBA00022989"/>
    </source>
</evidence>
<proteinExistence type="inferred from homology"/>
<dbReference type="PANTHER" id="PTHR37937:SF1">
    <property type="entry name" value="CONJUGATIVE TRANSFER: DNA TRANSPORT"/>
    <property type="match status" value="1"/>
</dbReference>
<dbReference type="PANTHER" id="PTHR37937">
    <property type="entry name" value="CONJUGATIVE TRANSFER: DNA TRANSPORT"/>
    <property type="match status" value="1"/>
</dbReference>
<evidence type="ECO:0000256" key="1">
    <source>
        <dbReference type="ARBA" id="ARBA00004651"/>
    </source>
</evidence>
<evidence type="ECO:0000256" key="3">
    <source>
        <dbReference type="ARBA" id="ARBA00022475"/>
    </source>
</evidence>
<dbReference type="OrthoDB" id="9759295at2"/>